<dbReference type="AlphaFoldDB" id="A0A2R5GMT1"/>
<sequence>MIRAAGGALRRAGAAATAGSQQTQRRALTSTGAAEAAPQTVTLMDILDKSKPVVSVDKGMSVRDAVGAMASNKASTIFVQDDGFVCGVIRETDIVTHAGETQGDLSTRVSDIMRPEISFASVSNTIRESLQLLNASKQDHLPILQRRDANASDDDVKVADVRMLDVTSIISAKQIIGQFYFDAVGPHAELDEKQRLNLEQEAQTLYKLPSVKSIIKAKKERSEAKGELGTMVLNTLVEDEISVAETIRQMIKYNKGSVAVMDICRDVPVLVGLATEQDIVRRVLAEGRDAEETLVADIMTRSNLATVSSKETLLACAYKMIQMNVRHLPVVSPKGEHVLAMVSSGDVVAYLCESFNAENTAAPTSSSSSSSTPSS</sequence>
<dbReference type="PANTHER" id="PTHR48108:SF18">
    <property type="entry name" value="CBS DOMAIN-CONTAINING PROTEIN"/>
    <property type="match status" value="1"/>
</dbReference>
<name>A0A2R5GMT1_9STRA</name>
<reference evidence="5 6" key="1">
    <citation type="submission" date="2017-12" db="EMBL/GenBank/DDBJ databases">
        <title>Sequencing, de novo assembly and annotation of complete genome of a new Thraustochytrid species, strain FCC1311.</title>
        <authorList>
            <person name="Sedici K."/>
            <person name="Godart F."/>
            <person name="Aiese Cigliano R."/>
            <person name="Sanseverino W."/>
            <person name="Barakat M."/>
            <person name="Ortet P."/>
            <person name="Marechal E."/>
            <person name="Cagnac O."/>
            <person name="Amato A."/>
        </authorList>
    </citation>
    <scope>NUCLEOTIDE SEQUENCE [LARGE SCALE GENOMIC DNA]</scope>
</reference>
<dbReference type="PROSITE" id="PS51371">
    <property type="entry name" value="CBS"/>
    <property type="match status" value="2"/>
</dbReference>
<accession>A0A2R5GMT1</accession>
<evidence type="ECO:0000256" key="1">
    <source>
        <dbReference type="ARBA" id="ARBA00022737"/>
    </source>
</evidence>
<dbReference type="InterPro" id="IPR000644">
    <property type="entry name" value="CBS_dom"/>
</dbReference>
<dbReference type="PANTHER" id="PTHR48108">
    <property type="entry name" value="CBS DOMAIN-CONTAINING PROTEIN CBSX2, CHLOROPLASTIC"/>
    <property type="match status" value="1"/>
</dbReference>
<keyword evidence="1" id="KW-0677">Repeat</keyword>
<dbReference type="Proteomes" id="UP000241890">
    <property type="component" value="Unassembled WGS sequence"/>
</dbReference>
<dbReference type="SMART" id="SM00116">
    <property type="entry name" value="CBS"/>
    <property type="match status" value="3"/>
</dbReference>
<dbReference type="Pfam" id="PF00571">
    <property type="entry name" value="CBS"/>
    <property type="match status" value="2"/>
</dbReference>
<protein>
    <submittedName>
        <fullName evidence="5">CBS domain-containing protein CBSX3, mitochondrial</fullName>
    </submittedName>
</protein>
<keyword evidence="2" id="KW-0129">CBS domain</keyword>
<comment type="caution">
    <text evidence="5">The sequence shown here is derived from an EMBL/GenBank/DDBJ whole genome shotgun (WGS) entry which is preliminary data.</text>
</comment>
<keyword evidence="6" id="KW-1185">Reference proteome</keyword>
<dbReference type="InterPro" id="IPR046342">
    <property type="entry name" value="CBS_dom_sf"/>
</dbReference>
<evidence type="ECO:0000256" key="3">
    <source>
        <dbReference type="SAM" id="MobiDB-lite"/>
    </source>
</evidence>
<dbReference type="InParanoid" id="A0A2R5GMT1"/>
<feature type="domain" description="CBS" evidence="4">
    <location>
        <begin position="299"/>
        <end position="358"/>
    </location>
</feature>
<feature type="domain" description="CBS" evidence="4">
    <location>
        <begin position="49"/>
        <end position="105"/>
    </location>
</feature>
<organism evidence="5 6">
    <name type="scientific">Hondaea fermentalgiana</name>
    <dbReference type="NCBI Taxonomy" id="2315210"/>
    <lineage>
        <taxon>Eukaryota</taxon>
        <taxon>Sar</taxon>
        <taxon>Stramenopiles</taxon>
        <taxon>Bigyra</taxon>
        <taxon>Labyrinthulomycetes</taxon>
        <taxon>Thraustochytrida</taxon>
        <taxon>Thraustochytriidae</taxon>
        <taxon>Hondaea</taxon>
    </lineage>
</organism>
<evidence type="ECO:0000313" key="5">
    <source>
        <dbReference type="EMBL" id="GBG32200.1"/>
    </source>
</evidence>
<gene>
    <name evidence="5" type="ORF">FCC1311_084252</name>
</gene>
<dbReference type="OrthoDB" id="2865258at2759"/>
<evidence type="ECO:0000256" key="2">
    <source>
        <dbReference type="PROSITE-ProRule" id="PRU00703"/>
    </source>
</evidence>
<evidence type="ECO:0000313" key="6">
    <source>
        <dbReference type="Proteomes" id="UP000241890"/>
    </source>
</evidence>
<dbReference type="CDD" id="cd02205">
    <property type="entry name" value="CBS_pair_SF"/>
    <property type="match status" value="1"/>
</dbReference>
<feature type="compositionally biased region" description="Low complexity" evidence="3">
    <location>
        <begin position="13"/>
        <end position="27"/>
    </location>
</feature>
<proteinExistence type="predicted"/>
<dbReference type="EMBL" id="BEYU01000116">
    <property type="protein sequence ID" value="GBG32200.1"/>
    <property type="molecule type" value="Genomic_DNA"/>
</dbReference>
<dbReference type="SUPFAM" id="SSF54631">
    <property type="entry name" value="CBS-domain pair"/>
    <property type="match status" value="2"/>
</dbReference>
<dbReference type="InterPro" id="IPR051462">
    <property type="entry name" value="CBS_domain-containing"/>
</dbReference>
<dbReference type="Gene3D" id="3.10.580.10">
    <property type="entry name" value="CBS-domain"/>
    <property type="match status" value="2"/>
</dbReference>
<evidence type="ECO:0000259" key="4">
    <source>
        <dbReference type="PROSITE" id="PS51371"/>
    </source>
</evidence>
<feature type="region of interest" description="Disordered" evidence="3">
    <location>
        <begin position="13"/>
        <end position="34"/>
    </location>
</feature>